<organism evidence="15 16">
    <name type="scientific">Gelidibacter algens</name>
    <dbReference type="NCBI Taxonomy" id="49280"/>
    <lineage>
        <taxon>Bacteria</taxon>
        <taxon>Pseudomonadati</taxon>
        <taxon>Bacteroidota</taxon>
        <taxon>Flavobacteriia</taxon>
        <taxon>Flavobacteriales</taxon>
        <taxon>Flavobacteriaceae</taxon>
        <taxon>Gelidibacter</taxon>
    </lineage>
</organism>
<dbReference type="Pfam" id="PF07715">
    <property type="entry name" value="Plug"/>
    <property type="match status" value="1"/>
</dbReference>
<dbReference type="OrthoDB" id="9795928at2"/>
<evidence type="ECO:0000259" key="13">
    <source>
        <dbReference type="Pfam" id="PF00593"/>
    </source>
</evidence>
<dbReference type="PROSITE" id="PS52016">
    <property type="entry name" value="TONB_DEPENDENT_REC_3"/>
    <property type="match status" value="1"/>
</dbReference>
<protein>
    <submittedName>
        <fullName evidence="15">Iron complex outermembrane receptor protein</fullName>
    </submittedName>
</protein>
<dbReference type="GO" id="GO:0009279">
    <property type="term" value="C:cell outer membrane"/>
    <property type="evidence" value="ECO:0007669"/>
    <property type="project" value="UniProtKB-SubCell"/>
</dbReference>
<dbReference type="EMBL" id="QLLQ01000015">
    <property type="protein sequence ID" value="RAJ20659.1"/>
    <property type="molecule type" value="Genomic_DNA"/>
</dbReference>
<dbReference type="STRING" id="49280.A9996_15975"/>
<keyword evidence="3 10" id="KW-1134">Transmembrane beta strand</keyword>
<sequence length="799" mass="90067">MRKYALLILLLSSIPSISQNCENTLSGTVTDLHDGSLLAGATLIVAGSERAVVTDLDGKFTLKNLCDDTYSIQVSHPFCLTKGFTIKVSGNTTKNFKLEHHLEELNQITVEGKAYSIKSKTILENTISKEELERFSSGTLGDALNSLSGVSSLNTGNTVVKPLINGLHSSRVVIINNGVRMEDQEWGAEHAPNVDINSAGNLTLIKGAGVLQYGGDAVGGVIVAEASKVPVKDSLYGKTLLTGASNGRGTSLTSQLTKSYQSGWYATVQGTLKRFGDFEAPEYVLSNTGIFERNASLHAGFNRFDYGIEAYYSLFKNEIGILRASHLGGAQDQIRAINSDRPLIIKDFTYDINAPKQDVTHHLARIKGFKRFDGFGKMSLQYDFQRNNRLEFDIRRGADRDKASLDLELNTHTLMLDLDSHLTDAVSLKTGIMARFQNNFADPNTGVRRLIPDYDKYDLGIYTIVDYRLNDNLFLEAGGRFDYTFMDVFKFYRTSFWESRNYDELFPEIVVEELDNQILTNPQLNFYNPSATFGATYNFNEEYKLFLNYSLASRAPNPSELFSEGLHHSASRIELGDLRFNSEVGHKVSLTLQRDNENFSFSVSPFINTINDFIVIEPTEIQQTVRGNFQVWEYRQTDAQLLGVDFDASYALAENFRFNHQFSLVKGYDSSQDEPLINMPPVNTKNEIVYQNPEFKNLRLALQSEYVFRQNEFPDNNFEVFIPETETMETVDVSTPPDAYHLINFNSSIDFKTTQTSTLTVGFGITNVLNTSYRNYLNRLRYYADDLGRNFLLNLKINY</sequence>
<evidence type="ECO:0000256" key="5">
    <source>
        <dbReference type="ARBA" id="ARBA00022729"/>
    </source>
</evidence>
<keyword evidence="16" id="KW-1185">Reference proteome</keyword>
<dbReference type="SUPFAM" id="SSF49464">
    <property type="entry name" value="Carboxypeptidase regulatory domain-like"/>
    <property type="match status" value="1"/>
</dbReference>
<keyword evidence="4 10" id="KW-0812">Transmembrane</keyword>
<comment type="subcellular location">
    <subcellularLocation>
        <location evidence="1 10">Cell outer membrane</location>
        <topology evidence="1 10">Multi-pass membrane protein</topology>
    </subcellularLocation>
</comment>
<dbReference type="SUPFAM" id="SSF56935">
    <property type="entry name" value="Porins"/>
    <property type="match status" value="1"/>
</dbReference>
<dbReference type="InterPro" id="IPR012910">
    <property type="entry name" value="Plug_dom"/>
</dbReference>
<keyword evidence="7 10" id="KW-0472">Membrane</keyword>
<feature type="signal peptide" evidence="12">
    <location>
        <begin position="1"/>
        <end position="20"/>
    </location>
</feature>
<evidence type="ECO:0000259" key="14">
    <source>
        <dbReference type="Pfam" id="PF07715"/>
    </source>
</evidence>
<evidence type="ECO:0000256" key="1">
    <source>
        <dbReference type="ARBA" id="ARBA00004571"/>
    </source>
</evidence>
<evidence type="ECO:0000256" key="7">
    <source>
        <dbReference type="ARBA" id="ARBA00023136"/>
    </source>
</evidence>
<keyword evidence="5 12" id="KW-0732">Signal</keyword>
<gene>
    <name evidence="15" type="ORF">LX77_03185</name>
</gene>
<keyword evidence="2 10" id="KW-0813">Transport</keyword>
<dbReference type="GO" id="GO:0044718">
    <property type="term" value="P:siderophore transmembrane transport"/>
    <property type="evidence" value="ECO:0007669"/>
    <property type="project" value="TreeGrafter"/>
</dbReference>
<evidence type="ECO:0000256" key="12">
    <source>
        <dbReference type="SAM" id="SignalP"/>
    </source>
</evidence>
<accession>A0A1A7QTV2</accession>
<dbReference type="Gene3D" id="2.40.170.20">
    <property type="entry name" value="TonB-dependent receptor, beta-barrel domain"/>
    <property type="match status" value="1"/>
</dbReference>
<keyword evidence="6 11" id="KW-0798">TonB box</keyword>
<evidence type="ECO:0000256" key="2">
    <source>
        <dbReference type="ARBA" id="ARBA00022448"/>
    </source>
</evidence>
<dbReference type="Proteomes" id="UP000248987">
    <property type="component" value="Unassembled WGS sequence"/>
</dbReference>
<name>A0A1A7QTV2_9FLAO</name>
<dbReference type="Pfam" id="PF00593">
    <property type="entry name" value="TonB_dep_Rec_b-barrel"/>
    <property type="match status" value="1"/>
</dbReference>
<evidence type="ECO:0000313" key="15">
    <source>
        <dbReference type="EMBL" id="RAJ20659.1"/>
    </source>
</evidence>
<evidence type="ECO:0000256" key="10">
    <source>
        <dbReference type="PROSITE-ProRule" id="PRU01360"/>
    </source>
</evidence>
<evidence type="ECO:0000256" key="11">
    <source>
        <dbReference type="RuleBase" id="RU003357"/>
    </source>
</evidence>
<dbReference type="InterPro" id="IPR000531">
    <property type="entry name" value="Beta-barrel_TonB"/>
</dbReference>
<dbReference type="AlphaFoldDB" id="A0A1A7QTV2"/>
<reference evidence="15 16" key="1">
    <citation type="submission" date="2018-06" db="EMBL/GenBank/DDBJ databases">
        <title>Genomic Encyclopedia of Archaeal and Bacterial Type Strains, Phase II (KMG-II): from individual species to whole genera.</title>
        <authorList>
            <person name="Goeker M."/>
        </authorList>
    </citation>
    <scope>NUCLEOTIDE SEQUENCE [LARGE SCALE GENOMIC DNA]</scope>
    <source>
        <strain evidence="15 16">DSM 12408</strain>
    </source>
</reference>
<feature type="chain" id="PRO_5030025388" evidence="12">
    <location>
        <begin position="21"/>
        <end position="799"/>
    </location>
</feature>
<feature type="domain" description="TonB-dependent receptor-like beta-barrel" evidence="13">
    <location>
        <begin position="357"/>
        <end position="768"/>
    </location>
</feature>
<evidence type="ECO:0000256" key="3">
    <source>
        <dbReference type="ARBA" id="ARBA00022452"/>
    </source>
</evidence>
<dbReference type="InterPro" id="IPR037066">
    <property type="entry name" value="Plug_dom_sf"/>
</dbReference>
<proteinExistence type="inferred from homology"/>
<evidence type="ECO:0000256" key="6">
    <source>
        <dbReference type="ARBA" id="ARBA00023077"/>
    </source>
</evidence>
<keyword evidence="8 15" id="KW-0675">Receptor</keyword>
<dbReference type="RefSeq" id="WP_066437389.1">
    <property type="nucleotide sequence ID" value="NZ_LZRN01000043.1"/>
</dbReference>
<evidence type="ECO:0000256" key="4">
    <source>
        <dbReference type="ARBA" id="ARBA00022692"/>
    </source>
</evidence>
<dbReference type="InterPro" id="IPR039426">
    <property type="entry name" value="TonB-dep_rcpt-like"/>
</dbReference>
<evidence type="ECO:0000256" key="9">
    <source>
        <dbReference type="ARBA" id="ARBA00023237"/>
    </source>
</evidence>
<evidence type="ECO:0000256" key="8">
    <source>
        <dbReference type="ARBA" id="ARBA00023170"/>
    </source>
</evidence>
<dbReference type="Pfam" id="PF13715">
    <property type="entry name" value="CarbopepD_reg_2"/>
    <property type="match status" value="1"/>
</dbReference>
<dbReference type="Gene3D" id="2.170.130.10">
    <property type="entry name" value="TonB-dependent receptor, plug domain"/>
    <property type="match status" value="1"/>
</dbReference>
<comment type="caution">
    <text evidence="15">The sequence shown here is derived from an EMBL/GenBank/DDBJ whole genome shotgun (WGS) entry which is preliminary data.</text>
</comment>
<dbReference type="PANTHER" id="PTHR30069:SF29">
    <property type="entry name" value="HEMOGLOBIN AND HEMOGLOBIN-HAPTOGLOBIN-BINDING PROTEIN 1-RELATED"/>
    <property type="match status" value="1"/>
</dbReference>
<dbReference type="Gene3D" id="2.60.40.1120">
    <property type="entry name" value="Carboxypeptidase-like, regulatory domain"/>
    <property type="match status" value="1"/>
</dbReference>
<comment type="similarity">
    <text evidence="10 11">Belongs to the TonB-dependent receptor family.</text>
</comment>
<keyword evidence="9 10" id="KW-0998">Cell outer membrane</keyword>
<dbReference type="PANTHER" id="PTHR30069">
    <property type="entry name" value="TONB-DEPENDENT OUTER MEMBRANE RECEPTOR"/>
    <property type="match status" value="1"/>
</dbReference>
<dbReference type="InterPro" id="IPR008969">
    <property type="entry name" value="CarboxyPept-like_regulatory"/>
</dbReference>
<feature type="domain" description="TonB-dependent receptor plug" evidence="14">
    <location>
        <begin position="125"/>
        <end position="221"/>
    </location>
</feature>
<dbReference type="GO" id="GO:0015344">
    <property type="term" value="F:siderophore uptake transmembrane transporter activity"/>
    <property type="evidence" value="ECO:0007669"/>
    <property type="project" value="TreeGrafter"/>
</dbReference>
<dbReference type="InterPro" id="IPR036942">
    <property type="entry name" value="Beta-barrel_TonB_sf"/>
</dbReference>
<evidence type="ECO:0000313" key="16">
    <source>
        <dbReference type="Proteomes" id="UP000248987"/>
    </source>
</evidence>